<dbReference type="InterPro" id="IPR046342">
    <property type="entry name" value="CBS_dom_sf"/>
</dbReference>
<keyword evidence="17" id="KW-1185">Reference proteome</keyword>
<comment type="subcellular location">
    <subcellularLocation>
        <location evidence="1 14">Membrane</location>
        <topology evidence="1 14">Multi-pass membrane protein</topology>
    </subcellularLocation>
</comment>
<dbReference type="GO" id="GO:0005247">
    <property type="term" value="F:voltage-gated chloride channel activity"/>
    <property type="evidence" value="ECO:0007669"/>
    <property type="project" value="InterPro"/>
</dbReference>
<evidence type="ECO:0000313" key="17">
    <source>
        <dbReference type="Proteomes" id="UP000634136"/>
    </source>
</evidence>
<dbReference type="InterPro" id="IPR051280">
    <property type="entry name" value="Cl-channel/antiporter"/>
</dbReference>
<evidence type="ECO:0000256" key="1">
    <source>
        <dbReference type="ARBA" id="ARBA00004141"/>
    </source>
</evidence>
<keyword evidence="4 14" id="KW-0812">Transmembrane</keyword>
<keyword evidence="3 14" id="KW-0813">Transport</keyword>
<feature type="transmembrane region" description="Helical" evidence="14">
    <location>
        <begin position="72"/>
        <end position="100"/>
    </location>
</feature>
<keyword evidence="6" id="KW-0851">Voltage-gated channel</keyword>
<dbReference type="InterPro" id="IPR000644">
    <property type="entry name" value="CBS_dom"/>
</dbReference>
<evidence type="ECO:0000256" key="6">
    <source>
        <dbReference type="ARBA" id="ARBA00022882"/>
    </source>
</evidence>
<dbReference type="SMART" id="SM00116">
    <property type="entry name" value="CBS"/>
    <property type="match status" value="2"/>
</dbReference>
<evidence type="ECO:0000256" key="11">
    <source>
        <dbReference type="ARBA" id="ARBA00023173"/>
    </source>
</evidence>
<dbReference type="PANTHER" id="PTHR11689:SF136">
    <property type="entry name" value="H(+)_CL(-) EXCHANGE TRANSPORTER 7"/>
    <property type="match status" value="1"/>
</dbReference>
<keyword evidence="7 14" id="KW-1133">Transmembrane helix</keyword>
<dbReference type="InterPro" id="IPR014743">
    <property type="entry name" value="Cl-channel_core"/>
</dbReference>
<keyword evidence="10 14" id="KW-0472">Membrane</keyword>
<evidence type="ECO:0000256" key="7">
    <source>
        <dbReference type="ARBA" id="ARBA00022989"/>
    </source>
</evidence>
<feature type="transmembrane region" description="Helical" evidence="14">
    <location>
        <begin position="330"/>
        <end position="350"/>
    </location>
</feature>
<evidence type="ECO:0000256" key="9">
    <source>
        <dbReference type="ARBA" id="ARBA00023122"/>
    </source>
</evidence>
<reference evidence="16" key="1">
    <citation type="submission" date="2020-09" db="EMBL/GenBank/DDBJ databases">
        <title>Genome-Enabled Discovery of Anthraquinone Biosynthesis in Senna tora.</title>
        <authorList>
            <person name="Kang S.-H."/>
            <person name="Pandey R.P."/>
            <person name="Lee C.-M."/>
            <person name="Sim J.-S."/>
            <person name="Jeong J.-T."/>
            <person name="Choi B.-S."/>
            <person name="Jung M."/>
            <person name="Ginzburg D."/>
            <person name="Zhao K."/>
            <person name="Won S.Y."/>
            <person name="Oh T.-J."/>
            <person name="Yu Y."/>
            <person name="Kim N.-H."/>
            <person name="Lee O.R."/>
            <person name="Lee T.-H."/>
            <person name="Bashyal P."/>
            <person name="Kim T.-S."/>
            <person name="Lee W.-H."/>
            <person name="Kawkins C."/>
            <person name="Kim C.-K."/>
            <person name="Kim J.S."/>
            <person name="Ahn B.O."/>
            <person name="Rhee S.Y."/>
            <person name="Sohng J.K."/>
        </authorList>
    </citation>
    <scope>NUCLEOTIDE SEQUENCE</scope>
    <source>
        <tissue evidence="16">Leaf</tissue>
    </source>
</reference>
<accession>A0A834SQ10</accession>
<evidence type="ECO:0000256" key="4">
    <source>
        <dbReference type="ARBA" id="ARBA00022692"/>
    </source>
</evidence>
<dbReference type="Pfam" id="PF00654">
    <property type="entry name" value="Voltage_CLC"/>
    <property type="match status" value="1"/>
</dbReference>
<dbReference type="InterPro" id="IPR002251">
    <property type="entry name" value="Cl_channel_pln"/>
</dbReference>
<dbReference type="SUPFAM" id="SSF81340">
    <property type="entry name" value="Clc chloride channel"/>
    <property type="match status" value="1"/>
</dbReference>
<dbReference type="PRINTS" id="PR01120">
    <property type="entry name" value="CLCHANNELPLT"/>
</dbReference>
<feature type="transmembrane region" description="Helical" evidence="14">
    <location>
        <begin position="460"/>
        <end position="478"/>
    </location>
</feature>
<evidence type="ECO:0000256" key="8">
    <source>
        <dbReference type="ARBA" id="ARBA00023065"/>
    </source>
</evidence>
<evidence type="ECO:0000256" key="14">
    <source>
        <dbReference type="RuleBase" id="RU361221"/>
    </source>
</evidence>
<feature type="transmembrane region" description="Helical" evidence="14">
    <location>
        <begin position="297"/>
        <end position="318"/>
    </location>
</feature>
<keyword evidence="12 14" id="KW-0868">Chloride</keyword>
<evidence type="ECO:0000256" key="2">
    <source>
        <dbReference type="ARBA" id="ARBA00009476"/>
    </source>
</evidence>
<protein>
    <recommendedName>
        <fullName evidence="14">Chloride channel protein</fullName>
    </recommendedName>
</protein>
<comment type="caution">
    <text evidence="16">The sequence shown here is derived from an EMBL/GenBank/DDBJ whole genome shotgun (WGS) entry which is preliminary data.</text>
</comment>
<gene>
    <name evidence="16" type="ORF">G2W53_039009</name>
</gene>
<keyword evidence="5" id="KW-0677">Repeat</keyword>
<evidence type="ECO:0000256" key="13">
    <source>
        <dbReference type="PROSITE-ProRule" id="PRU00703"/>
    </source>
</evidence>
<keyword evidence="8 14" id="KW-0406">Ion transport</keyword>
<evidence type="ECO:0000256" key="12">
    <source>
        <dbReference type="ARBA" id="ARBA00023214"/>
    </source>
</evidence>
<dbReference type="OrthoDB" id="428525at2759"/>
<keyword evidence="6" id="KW-0407">Ion channel</keyword>
<dbReference type="InterPro" id="IPR001807">
    <property type="entry name" value="ClC"/>
</dbReference>
<keyword evidence="9 13" id="KW-0129">CBS domain</keyword>
<feature type="transmembrane region" description="Helical" evidence="14">
    <location>
        <begin position="120"/>
        <end position="143"/>
    </location>
</feature>
<dbReference type="AlphaFoldDB" id="A0A834SQ10"/>
<dbReference type="PROSITE" id="PS51371">
    <property type="entry name" value="CBS"/>
    <property type="match status" value="1"/>
</dbReference>
<evidence type="ECO:0000256" key="5">
    <source>
        <dbReference type="ARBA" id="ARBA00022737"/>
    </source>
</evidence>
<evidence type="ECO:0000313" key="16">
    <source>
        <dbReference type="EMBL" id="KAF7806848.1"/>
    </source>
</evidence>
<dbReference type="CDD" id="cd04591">
    <property type="entry name" value="CBS_pair_voltage-gated_CLC_euk_bac"/>
    <property type="match status" value="1"/>
</dbReference>
<name>A0A834SQ10_9FABA</name>
<evidence type="ECO:0000256" key="3">
    <source>
        <dbReference type="ARBA" id="ARBA00022448"/>
    </source>
</evidence>
<dbReference type="PRINTS" id="PR00762">
    <property type="entry name" value="CLCHANNEL"/>
</dbReference>
<feature type="transmembrane region" description="Helical" evidence="14">
    <location>
        <begin position="247"/>
        <end position="266"/>
    </location>
</feature>
<comment type="similarity">
    <text evidence="2 14">Belongs to the chloride channel (TC 2.A.49) family.</text>
</comment>
<dbReference type="GO" id="GO:0034707">
    <property type="term" value="C:chloride channel complex"/>
    <property type="evidence" value="ECO:0007669"/>
    <property type="project" value="UniProtKB-KW"/>
</dbReference>
<dbReference type="SUPFAM" id="SSF54631">
    <property type="entry name" value="CBS-domain pair"/>
    <property type="match status" value="1"/>
</dbReference>
<feature type="domain" description="CBS" evidence="15">
    <location>
        <begin position="788"/>
        <end position="841"/>
    </location>
</feature>
<dbReference type="EMBL" id="JAAIUW010000012">
    <property type="protein sequence ID" value="KAF7806848.1"/>
    <property type="molecule type" value="Genomic_DNA"/>
</dbReference>
<dbReference type="Gene3D" id="3.10.580.10">
    <property type="entry name" value="CBS-domain"/>
    <property type="match status" value="1"/>
</dbReference>
<dbReference type="Proteomes" id="UP000634136">
    <property type="component" value="Unassembled WGS sequence"/>
</dbReference>
<proteinExistence type="inferred from homology"/>
<keyword evidence="11" id="KW-0869">Chloride channel</keyword>
<dbReference type="Pfam" id="PF00571">
    <property type="entry name" value="CBS"/>
    <property type="match status" value="1"/>
</dbReference>
<comment type="caution">
    <text evidence="14">Lacks conserved residue(s) required for the propagation of feature annotation.</text>
</comment>
<evidence type="ECO:0000256" key="10">
    <source>
        <dbReference type="ARBA" id="ARBA00023136"/>
    </source>
</evidence>
<organism evidence="16 17">
    <name type="scientific">Senna tora</name>
    <dbReference type="NCBI Taxonomy" id="362788"/>
    <lineage>
        <taxon>Eukaryota</taxon>
        <taxon>Viridiplantae</taxon>
        <taxon>Streptophyta</taxon>
        <taxon>Embryophyta</taxon>
        <taxon>Tracheophyta</taxon>
        <taxon>Spermatophyta</taxon>
        <taxon>Magnoliopsida</taxon>
        <taxon>eudicotyledons</taxon>
        <taxon>Gunneridae</taxon>
        <taxon>Pentapetalae</taxon>
        <taxon>rosids</taxon>
        <taxon>fabids</taxon>
        <taxon>Fabales</taxon>
        <taxon>Fabaceae</taxon>
        <taxon>Caesalpinioideae</taxon>
        <taxon>Cassia clade</taxon>
        <taxon>Senna</taxon>
    </lineage>
</organism>
<dbReference type="Gene3D" id="1.10.3080.10">
    <property type="entry name" value="Clc chloride channel"/>
    <property type="match status" value="1"/>
</dbReference>
<evidence type="ECO:0000259" key="15">
    <source>
        <dbReference type="PROSITE" id="PS51371"/>
    </source>
</evidence>
<sequence length="841" mass="91950">MTTMMLANRFQNGIETAKLVWSRIPSSEEPQFPDDAVGLLKKSDGSGVESLDYEVIENHAYRKEQALRGTLYVGYLLVVKWFFALLIGVGTGLAAVFINISVENFAGWKFSLTFNIIQKSYVAGFIVYVLINLILVYSSVYIISQFAPAAAGSGIPEIKGYLNGADIHGILLFRTLIGKIFGSIGSVGGGLALGKEGPLVHTGACIASLLGQVTCGCAAGVAAAFRAPVGGVLFALEEVTSWWRSQLMWRVFFTSAVVAVVVRTVMGWCKSGNCGHFGSGGFIIWDTSGLRSELSPFFYFQLSTKILLLLPFLTGFTFSGQEDYSFSELLPMAVIGVIGGLLGALFNQLTLYVTSWRRNHLHKKGGRVKIVEACLISLLTSIISFGLPLLRKCSPCPESDPVSGIECPRPPGMYGNYVNFFCSKDNEYNDLATIFFNTQDDAIRNLFSAKTIHEYSAQSLLTFLVMFYSLAVITYGTAVPAGQFVPGIMIGSTYGRLVGMLVVKYYGKLNIEEGTYALLGAASFLGGSMRMTVSLCVIMVEITNNLQLLPLIMLVLLISKAVGDAFNEGLYEEQARLRGIPLLDSRPKYEMRNMTAKEACGSRRMESTTLSSIILHQGLGASMGVASTLGKMGVKNMPPFNKSLLNMYALNHGSKIQPVIIRCREKGLPVVSFPRVVKVADVVSILRSNEHNGFPVIDHTRSGEPLVIGLVLRSSNTFLLGSHLLVILHSKIDFQHSPLPSDPRGGIRPIRHDSVEFTKPVSSKGICIDDILLSSDDLEMYVDLAPFMNPSPYIVPEDMSLTKVYNLFRQLGLRHLFVVPRPSRVLGLITRKDLLIEDSAL</sequence>
<dbReference type="PANTHER" id="PTHR11689">
    <property type="entry name" value="CHLORIDE CHANNEL PROTEIN CLC FAMILY MEMBER"/>
    <property type="match status" value="1"/>
</dbReference>